<comment type="subcellular location">
    <subcellularLocation>
        <location evidence="1">Cell membrane</location>
        <topology evidence="1">Multi-pass membrane protein</topology>
    </subcellularLocation>
</comment>
<dbReference type="Proteomes" id="UP001597326">
    <property type="component" value="Unassembled WGS sequence"/>
</dbReference>
<name>A0ABW4RST4_9ACTN</name>
<dbReference type="InterPro" id="IPR003856">
    <property type="entry name" value="LPS_length_determ_N"/>
</dbReference>
<evidence type="ECO:0000313" key="10">
    <source>
        <dbReference type="Proteomes" id="UP001597326"/>
    </source>
</evidence>
<evidence type="ECO:0000256" key="3">
    <source>
        <dbReference type="ARBA" id="ARBA00022475"/>
    </source>
</evidence>
<evidence type="ECO:0000256" key="5">
    <source>
        <dbReference type="ARBA" id="ARBA00022989"/>
    </source>
</evidence>
<comment type="similarity">
    <text evidence="2">Belongs to the CpsC/CapA family.</text>
</comment>
<feature type="transmembrane region" description="Helical" evidence="7">
    <location>
        <begin position="12"/>
        <end position="33"/>
    </location>
</feature>
<evidence type="ECO:0000256" key="6">
    <source>
        <dbReference type="ARBA" id="ARBA00023136"/>
    </source>
</evidence>
<keyword evidence="6 7" id="KW-0472">Membrane</keyword>
<keyword evidence="4 7" id="KW-0812">Transmembrane</keyword>
<comment type="caution">
    <text evidence="9">The sequence shown here is derived from an EMBL/GenBank/DDBJ whole genome shotgun (WGS) entry which is preliminary data.</text>
</comment>
<feature type="domain" description="Polysaccharide chain length determinant N-terminal" evidence="8">
    <location>
        <begin position="4"/>
        <end position="85"/>
    </location>
</feature>
<evidence type="ECO:0000256" key="2">
    <source>
        <dbReference type="ARBA" id="ARBA00006683"/>
    </source>
</evidence>
<feature type="transmembrane region" description="Helical" evidence="7">
    <location>
        <begin position="170"/>
        <end position="190"/>
    </location>
</feature>
<organism evidence="9 10">
    <name type="scientific">Luteococcus peritonei</name>
    <dbReference type="NCBI Taxonomy" id="88874"/>
    <lineage>
        <taxon>Bacteria</taxon>
        <taxon>Bacillati</taxon>
        <taxon>Actinomycetota</taxon>
        <taxon>Actinomycetes</taxon>
        <taxon>Propionibacteriales</taxon>
        <taxon>Propionibacteriaceae</taxon>
        <taxon>Luteococcus</taxon>
    </lineage>
</organism>
<gene>
    <name evidence="9" type="ORF">ACFSCS_03470</name>
</gene>
<dbReference type="EMBL" id="JBHUFZ010000008">
    <property type="protein sequence ID" value="MFD1889247.1"/>
    <property type="molecule type" value="Genomic_DNA"/>
</dbReference>
<reference evidence="10" key="1">
    <citation type="journal article" date="2019" name="Int. J. Syst. Evol. Microbiol.">
        <title>The Global Catalogue of Microorganisms (GCM) 10K type strain sequencing project: providing services to taxonomists for standard genome sequencing and annotation.</title>
        <authorList>
            <consortium name="The Broad Institute Genomics Platform"/>
            <consortium name="The Broad Institute Genome Sequencing Center for Infectious Disease"/>
            <person name="Wu L."/>
            <person name="Ma J."/>
        </authorList>
    </citation>
    <scope>NUCLEOTIDE SEQUENCE [LARGE SCALE GENOMIC DNA]</scope>
    <source>
        <strain evidence="10">CAIM 431</strain>
    </source>
</reference>
<dbReference type="PANTHER" id="PTHR32309">
    <property type="entry name" value="TYROSINE-PROTEIN KINASE"/>
    <property type="match status" value="1"/>
</dbReference>
<accession>A0ABW4RST4</accession>
<dbReference type="PANTHER" id="PTHR32309:SF13">
    <property type="entry name" value="FERRIC ENTEROBACTIN TRANSPORT PROTEIN FEPE"/>
    <property type="match status" value="1"/>
</dbReference>
<keyword evidence="3" id="KW-1003">Cell membrane</keyword>
<evidence type="ECO:0000256" key="7">
    <source>
        <dbReference type="SAM" id="Phobius"/>
    </source>
</evidence>
<dbReference type="RefSeq" id="WP_343872238.1">
    <property type="nucleotide sequence ID" value="NZ_BAAAIX010000007.1"/>
</dbReference>
<sequence length="214" mass="22228">MNDYLKAVLKNLPIVIACTVLGLLAGLGVSAALPKTYTSSSQLMFEMSGAKDVNEISQAATYTQAQMPTFEALASSPLVLQPVIKAQKLDATATDLAEQVKVSQVPQSVMLDIQAEGETPEEAQKIAKGIADELVKQVTGAPTQAGDVKMVPTITAPANLPDAPSAPNKGVNALAGLVFGALLGVLAAVIREALRSRRIGGPDVVPTRTQEARA</sequence>
<keyword evidence="10" id="KW-1185">Reference proteome</keyword>
<evidence type="ECO:0000259" key="8">
    <source>
        <dbReference type="Pfam" id="PF02706"/>
    </source>
</evidence>
<dbReference type="InterPro" id="IPR050445">
    <property type="entry name" value="Bact_polysacc_biosynth/exp"/>
</dbReference>
<evidence type="ECO:0000256" key="1">
    <source>
        <dbReference type="ARBA" id="ARBA00004651"/>
    </source>
</evidence>
<proteinExistence type="inferred from homology"/>
<evidence type="ECO:0000313" key="9">
    <source>
        <dbReference type="EMBL" id="MFD1889247.1"/>
    </source>
</evidence>
<keyword evidence="5 7" id="KW-1133">Transmembrane helix</keyword>
<dbReference type="Pfam" id="PF02706">
    <property type="entry name" value="Wzz"/>
    <property type="match status" value="1"/>
</dbReference>
<evidence type="ECO:0000256" key="4">
    <source>
        <dbReference type="ARBA" id="ARBA00022692"/>
    </source>
</evidence>
<protein>
    <submittedName>
        <fullName evidence="9">YveK family protein</fullName>
    </submittedName>
</protein>